<evidence type="ECO:0000256" key="2">
    <source>
        <dbReference type="ARBA" id="ARBA00005510"/>
    </source>
</evidence>
<sequence>MMAQEVSEAPVASNTTSPGPNWWDVHIHAVPSSAAASWSQSMNPWQSQNPNSASSCEEDIAISATSFTNASSHSALTADTAATELPGSTLSITSGDSGENFMEVLSSKNLPSEIPEPAFNYLKKLDNSSWGVSRALLHSTIWESTRLSSMGATWSTRDSPTYQTCGSQPSVSSEGKKKRSEDNAESRLKKSKSDNSTSPSAKSQVPKVKLAERITALQQIVSPFGKTDTASVLLETINFIKYLHEQVQLLSDPYMKSGFSKLVGGAERKEKQEPEVDLKSRGLCLVPVACTPQMYRENNGPDYWTPTYRGCLYR</sequence>
<dbReference type="EMBL" id="LR743594">
    <property type="protein sequence ID" value="CAA2623581.1"/>
    <property type="molecule type" value="Genomic_DNA"/>
</dbReference>
<comment type="subcellular location">
    <subcellularLocation>
        <location evidence="1">Nucleus</location>
    </subcellularLocation>
</comment>
<protein>
    <recommendedName>
        <fullName evidence="7">BHLH domain-containing protein</fullName>
    </recommendedName>
</protein>
<proteinExistence type="inferred from homology"/>
<evidence type="ECO:0000256" key="3">
    <source>
        <dbReference type="ARBA" id="ARBA00023015"/>
    </source>
</evidence>
<dbReference type="InterPro" id="IPR045239">
    <property type="entry name" value="bHLH95_bHLH"/>
</dbReference>
<evidence type="ECO:0000256" key="5">
    <source>
        <dbReference type="ARBA" id="ARBA00023242"/>
    </source>
</evidence>
<keyword evidence="3" id="KW-0805">Transcription regulation</keyword>
<keyword evidence="5" id="KW-0539">Nucleus</keyword>
<feature type="region of interest" description="Disordered" evidence="6">
    <location>
        <begin position="1"/>
        <end position="20"/>
    </location>
</feature>
<feature type="region of interest" description="Disordered" evidence="6">
    <location>
        <begin position="152"/>
        <end position="208"/>
    </location>
</feature>
<dbReference type="InterPro" id="IPR036638">
    <property type="entry name" value="HLH_DNA-bd_sf"/>
</dbReference>
<dbReference type="SUPFAM" id="SSF47459">
    <property type="entry name" value="HLH, helix-loop-helix DNA-binding domain"/>
    <property type="match status" value="1"/>
</dbReference>
<dbReference type="PANTHER" id="PTHR16223:SF171">
    <property type="entry name" value="BASIC HELIX-LOOP-HELIX (BHLH) DNA-BINDING SUPERFAMILY PROTEIN"/>
    <property type="match status" value="1"/>
</dbReference>
<accession>A0A7I8IZV7</accession>
<name>A0A7I8IZV7_SPIIN</name>
<dbReference type="PROSITE" id="PS50888">
    <property type="entry name" value="BHLH"/>
    <property type="match status" value="1"/>
</dbReference>
<feature type="compositionally biased region" description="Polar residues" evidence="6">
    <location>
        <begin position="152"/>
        <end position="173"/>
    </location>
</feature>
<gene>
    <name evidence="8" type="ORF">SI7747_07009508</name>
</gene>
<evidence type="ECO:0000256" key="6">
    <source>
        <dbReference type="SAM" id="MobiDB-lite"/>
    </source>
</evidence>
<dbReference type="InterPro" id="IPR011598">
    <property type="entry name" value="bHLH_dom"/>
</dbReference>
<organism evidence="8">
    <name type="scientific">Spirodela intermedia</name>
    <name type="common">Intermediate duckweed</name>
    <dbReference type="NCBI Taxonomy" id="51605"/>
    <lineage>
        <taxon>Eukaryota</taxon>
        <taxon>Viridiplantae</taxon>
        <taxon>Streptophyta</taxon>
        <taxon>Embryophyta</taxon>
        <taxon>Tracheophyta</taxon>
        <taxon>Spermatophyta</taxon>
        <taxon>Magnoliopsida</taxon>
        <taxon>Liliopsida</taxon>
        <taxon>Araceae</taxon>
        <taxon>Lemnoideae</taxon>
        <taxon>Spirodela</taxon>
    </lineage>
</organism>
<dbReference type="InterPro" id="IPR045843">
    <property type="entry name" value="IND-like"/>
</dbReference>
<keyword evidence="4" id="KW-0804">Transcription</keyword>
<evidence type="ECO:0000256" key="1">
    <source>
        <dbReference type="ARBA" id="ARBA00004123"/>
    </source>
</evidence>
<evidence type="ECO:0000256" key="4">
    <source>
        <dbReference type="ARBA" id="ARBA00023163"/>
    </source>
</evidence>
<comment type="similarity">
    <text evidence="2">Belongs to the bHLH protein family.</text>
</comment>
<evidence type="ECO:0000313" key="9">
    <source>
        <dbReference type="Proteomes" id="UP001189122"/>
    </source>
</evidence>
<keyword evidence="9" id="KW-1185">Reference proteome</keyword>
<dbReference type="Proteomes" id="UP001189122">
    <property type="component" value="Unassembled WGS sequence"/>
</dbReference>
<dbReference type="EMBL" id="CACRZD030000007">
    <property type="protein sequence ID" value="CAA6663123.1"/>
    <property type="molecule type" value="Genomic_DNA"/>
</dbReference>
<dbReference type="GO" id="GO:0046983">
    <property type="term" value="F:protein dimerization activity"/>
    <property type="evidence" value="ECO:0007669"/>
    <property type="project" value="InterPro"/>
</dbReference>
<evidence type="ECO:0000259" key="7">
    <source>
        <dbReference type="PROSITE" id="PS50888"/>
    </source>
</evidence>
<dbReference type="GO" id="GO:0005634">
    <property type="term" value="C:nucleus"/>
    <property type="evidence" value="ECO:0007669"/>
    <property type="project" value="UniProtKB-SubCell"/>
</dbReference>
<dbReference type="AlphaFoldDB" id="A0A7I8IZV7"/>
<reference evidence="8 9" key="1">
    <citation type="submission" date="2019-12" db="EMBL/GenBank/DDBJ databases">
        <authorList>
            <person name="Scholz U."/>
            <person name="Mascher M."/>
            <person name="Fiebig A."/>
        </authorList>
    </citation>
    <scope>NUCLEOTIDE SEQUENCE</scope>
</reference>
<dbReference type="CDD" id="cd11393">
    <property type="entry name" value="bHLH_AtbHLH_like"/>
    <property type="match status" value="1"/>
</dbReference>
<feature type="domain" description="BHLH" evidence="7">
    <location>
        <begin position="194"/>
        <end position="243"/>
    </location>
</feature>
<dbReference type="PANTHER" id="PTHR16223">
    <property type="entry name" value="TRANSCRIPTION FACTOR BHLH83-RELATED"/>
    <property type="match status" value="1"/>
</dbReference>
<dbReference type="GO" id="GO:0000978">
    <property type="term" value="F:RNA polymerase II cis-regulatory region sequence-specific DNA binding"/>
    <property type="evidence" value="ECO:0007669"/>
    <property type="project" value="TreeGrafter"/>
</dbReference>
<dbReference type="GO" id="GO:0000981">
    <property type="term" value="F:DNA-binding transcription factor activity, RNA polymerase II-specific"/>
    <property type="evidence" value="ECO:0007669"/>
    <property type="project" value="TreeGrafter"/>
</dbReference>
<feature type="compositionally biased region" description="Polar residues" evidence="6">
    <location>
        <begin position="194"/>
        <end position="203"/>
    </location>
</feature>
<feature type="compositionally biased region" description="Basic and acidic residues" evidence="6">
    <location>
        <begin position="179"/>
        <end position="193"/>
    </location>
</feature>
<evidence type="ECO:0000313" key="8">
    <source>
        <dbReference type="EMBL" id="CAA2623581.1"/>
    </source>
</evidence>